<dbReference type="GO" id="GO:0097175">
    <property type="term" value="P:1,6-anhydro-N-acetyl-beta-muramic acid catabolic process"/>
    <property type="evidence" value="ECO:0007669"/>
    <property type="project" value="UniProtKB-UniRule"/>
</dbReference>
<keyword evidence="1" id="KW-0547">Nucleotide-binding</keyword>
<dbReference type="EMBL" id="CP030840">
    <property type="protein sequence ID" value="AXC15053.1"/>
    <property type="molecule type" value="Genomic_DNA"/>
</dbReference>
<dbReference type="GO" id="GO:0006040">
    <property type="term" value="P:amino sugar metabolic process"/>
    <property type="evidence" value="ECO:0007669"/>
    <property type="project" value="InterPro"/>
</dbReference>
<dbReference type="KEGG" id="abas:ACPOL_5807"/>
<dbReference type="GO" id="GO:0016301">
    <property type="term" value="F:kinase activity"/>
    <property type="evidence" value="ECO:0007669"/>
    <property type="project" value="UniProtKB-KW"/>
</dbReference>
<dbReference type="InterPro" id="IPR043129">
    <property type="entry name" value="ATPase_NBD"/>
</dbReference>
<comment type="pathway">
    <text evidence="1">Amino-sugar metabolism; 1,6-anhydro-N-acetylmuramate degradation.</text>
</comment>
<feature type="binding site" evidence="1">
    <location>
        <begin position="19"/>
        <end position="26"/>
    </location>
    <ligand>
        <name>ATP</name>
        <dbReference type="ChEBI" id="CHEBI:30616"/>
    </ligand>
</feature>
<comment type="similarity">
    <text evidence="1">Belongs to the anhydro-N-acetylmuramic acid kinase family.</text>
</comment>
<reference evidence="2 3" key="1">
    <citation type="journal article" date="2018" name="Front. Microbiol.">
        <title>Hydrolytic Capabilities as a Key to Environmental Success: Chitinolytic and Cellulolytic Acidobacteria From Acidic Sub-arctic Soils and Boreal Peatlands.</title>
        <authorList>
            <person name="Belova S.E."/>
            <person name="Ravin N.V."/>
            <person name="Pankratov T.A."/>
            <person name="Rakitin A.L."/>
            <person name="Ivanova A.A."/>
            <person name="Beletsky A.V."/>
            <person name="Mardanov A.V."/>
            <person name="Sinninghe Damste J.S."/>
            <person name="Dedysh S.N."/>
        </authorList>
    </citation>
    <scope>NUCLEOTIDE SEQUENCE [LARGE SCALE GENOMIC DNA]</scope>
    <source>
        <strain evidence="2 3">SBC82</strain>
    </source>
</reference>
<dbReference type="InterPro" id="IPR005338">
    <property type="entry name" value="Anhydro_N_Ac-Mur_kinase"/>
</dbReference>
<dbReference type="HAMAP" id="MF_01270">
    <property type="entry name" value="AnhMurNAc_kinase"/>
    <property type="match status" value="1"/>
</dbReference>
<evidence type="ECO:0000256" key="1">
    <source>
        <dbReference type="HAMAP-Rule" id="MF_01270"/>
    </source>
</evidence>
<dbReference type="EC" id="2.7.1.170" evidence="1"/>
<keyword evidence="1 2" id="KW-0418">Kinase</keyword>
<dbReference type="GO" id="GO:0016773">
    <property type="term" value="F:phosphotransferase activity, alcohol group as acceptor"/>
    <property type="evidence" value="ECO:0007669"/>
    <property type="project" value="UniProtKB-UniRule"/>
</dbReference>
<organism evidence="2 3">
    <name type="scientific">Acidisarcina polymorpha</name>
    <dbReference type="NCBI Taxonomy" id="2211140"/>
    <lineage>
        <taxon>Bacteria</taxon>
        <taxon>Pseudomonadati</taxon>
        <taxon>Acidobacteriota</taxon>
        <taxon>Terriglobia</taxon>
        <taxon>Terriglobales</taxon>
        <taxon>Acidobacteriaceae</taxon>
        <taxon>Acidisarcina</taxon>
    </lineage>
</organism>
<accession>A0A2Z5G702</accession>
<comment type="catalytic activity">
    <reaction evidence="1">
        <text>1,6-anhydro-N-acetyl-beta-muramate + ATP + H2O = N-acetyl-D-muramate 6-phosphate + ADP + H(+)</text>
        <dbReference type="Rhea" id="RHEA:24952"/>
        <dbReference type="ChEBI" id="CHEBI:15377"/>
        <dbReference type="ChEBI" id="CHEBI:15378"/>
        <dbReference type="ChEBI" id="CHEBI:30616"/>
        <dbReference type="ChEBI" id="CHEBI:58690"/>
        <dbReference type="ChEBI" id="CHEBI:58722"/>
        <dbReference type="ChEBI" id="CHEBI:456216"/>
        <dbReference type="EC" id="2.7.1.170"/>
    </reaction>
</comment>
<dbReference type="NCBIfam" id="NF007148">
    <property type="entry name" value="PRK09585.3-2"/>
    <property type="match status" value="1"/>
</dbReference>
<dbReference type="GO" id="GO:0005524">
    <property type="term" value="F:ATP binding"/>
    <property type="evidence" value="ECO:0007669"/>
    <property type="project" value="UniProtKB-UniRule"/>
</dbReference>
<dbReference type="GO" id="GO:0009254">
    <property type="term" value="P:peptidoglycan turnover"/>
    <property type="evidence" value="ECO:0007669"/>
    <property type="project" value="UniProtKB-UniRule"/>
</dbReference>
<dbReference type="Proteomes" id="UP000253606">
    <property type="component" value="Chromosome"/>
</dbReference>
<keyword evidence="3" id="KW-1185">Reference proteome</keyword>
<dbReference type="Pfam" id="PF03702">
    <property type="entry name" value="AnmK"/>
    <property type="match status" value="1"/>
</dbReference>
<dbReference type="UniPathway" id="UPA00343"/>
<dbReference type="AlphaFoldDB" id="A0A2Z5G702"/>
<comment type="function">
    <text evidence="1">Catalyzes the specific phosphorylation of 1,6-anhydro-N-acetylmuramic acid (anhMurNAc) with the simultaneous cleavage of the 1,6-anhydro ring, generating MurNAc-6-P. Is required for the utilization of anhMurNAc either imported from the medium or derived from its own cell wall murein, and thus plays a role in cell wall recycling.</text>
</comment>
<keyword evidence="1" id="KW-0067">ATP-binding</keyword>
<dbReference type="PANTHER" id="PTHR30605:SF0">
    <property type="entry name" value="ANHYDRO-N-ACETYLMURAMIC ACID KINASE"/>
    <property type="match status" value="1"/>
</dbReference>
<dbReference type="CDD" id="cd24050">
    <property type="entry name" value="ASKHA_NBD_ANMK"/>
    <property type="match status" value="1"/>
</dbReference>
<evidence type="ECO:0000313" key="3">
    <source>
        <dbReference type="Proteomes" id="UP000253606"/>
    </source>
</evidence>
<evidence type="ECO:0000313" key="2">
    <source>
        <dbReference type="EMBL" id="AXC15053.1"/>
    </source>
</evidence>
<gene>
    <name evidence="1" type="primary">anmK</name>
    <name evidence="2" type="ORF">ACPOL_5807</name>
</gene>
<proteinExistence type="inferred from homology"/>
<keyword evidence="1" id="KW-0808">Transferase</keyword>
<name>A0A2Z5G702_9BACT</name>
<dbReference type="RefSeq" id="WP_236657055.1">
    <property type="nucleotide sequence ID" value="NZ_CP030840.1"/>
</dbReference>
<sequence>MTRNATILRPMNVAGMMSGTSADGIDVAIVRIAPGAKGLRMKLLAHHAVPFSTSVRAAVLAAMDAGNISTAELARLNWRLGIAYADAIKATLAEYPVKLQLIGCHGQTIYHQGVPAKYAGVKLACTWQIGEMAMLAAASGVPVVSNFRPADMVAGGQGAPLVSLLDFVMFRHAGRGRVLQNLGGIGNLTAMPAGASLNDLIAFDTGPANMLIDAVTQSLFGKPFDRRGAIAARGMVLEAVVVSALKHPFFGRKPPKSAGREEFGSSFAAQFLKQCKAASRRPEDAVATATALTARSIGLAYCRFVQDRMEGAVDYLLSGGGAHNATLVEMLSSELDPLGCKLGTTEDAGLPAQTKEAAAFGLLAYETWHRRPGNVPAATGAVRSAILGEITYA</sequence>
<comment type="pathway">
    <text evidence="1">Cell wall biogenesis; peptidoglycan recycling.</text>
</comment>
<dbReference type="UniPathway" id="UPA00544"/>
<dbReference type="PANTHER" id="PTHR30605">
    <property type="entry name" value="ANHYDRO-N-ACETYLMURAMIC ACID KINASE"/>
    <property type="match status" value="1"/>
</dbReference>
<dbReference type="SUPFAM" id="SSF53067">
    <property type="entry name" value="Actin-like ATPase domain"/>
    <property type="match status" value="1"/>
</dbReference>
<dbReference type="Gene3D" id="3.30.420.40">
    <property type="match status" value="2"/>
</dbReference>
<keyword evidence="1" id="KW-0119">Carbohydrate metabolism</keyword>
<protein>
    <recommendedName>
        <fullName evidence="1">Anhydro-N-acetylmuramic acid kinase</fullName>
        <ecNumber evidence="1">2.7.1.170</ecNumber>
    </recommendedName>
    <alternativeName>
        <fullName evidence="1">AnhMurNAc kinase</fullName>
    </alternativeName>
</protein>